<protein>
    <submittedName>
        <fullName evidence="1">Uncharacterized protein</fullName>
    </submittedName>
</protein>
<sequence length="107" mass="12121">MLSANVTEQLPLFRLAQTYNMQIRVRRDMSLIGKVVYCEKHKHHLGVLSKGERMQNHPKLQPILLQVVLAVNAYHNTCVLNFSDGFSRTASELRHCTGKRGHAIAAI</sequence>
<organism evidence="1 2">
    <name type="scientific">Plasmodium ovale curtisi</name>
    <dbReference type="NCBI Taxonomy" id="864141"/>
    <lineage>
        <taxon>Eukaryota</taxon>
        <taxon>Sar</taxon>
        <taxon>Alveolata</taxon>
        <taxon>Apicomplexa</taxon>
        <taxon>Aconoidasida</taxon>
        <taxon>Haemosporida</taxon>
        <taxon>Plasmodiidae</taxon>
        <taxon>Plasmodium</taxon>
        <taxon>Plasmodium (Plasmodium)</taxon>
    </lineage>
</organism>
<name>A0A1A8VSV7_PLAOA</name>
<dbReference type="EMBL" id="FLQU01000212">
    <property type="protein sequence ID" value="SBS82421.1"/>
    <property type="molecule type" value="Genomic_DNA"/>
</dbReference>
<gene>
    <name evidence="1" type="ORF">POVCU2_0015280</name>
</gene>
<reference evidence="2" key="1">
    <citation type="submission" date="2016-05" db="EMBL/GenBank/DDBJ databases">
        <authorList>
            <person name="Naeem Raeece"/>
        </authorList>
    </citation>
    <scope>NUCLEOTIDE SEQUENCE [LARGE SCALE GENOMIC DNA]</scope>
</reference>
<dbReference type="AlphaFoldDB" id="A0A1A8VSV7"/>
<evidence type="ECO:0000313" key="2">
    <source>
        <dbReference type="Proteomes" id="UP000078560"/>
    </source>
</evidence>
<evidence type="ECO:0000313" key="1">
    <source>
        <dbReference type="EMBL" id="SBS82421.1"/>
    </source>
</evidence>
<proteinExistence type="predicted"/>
<dbReference type="Proteomes" id="UP000078560">
    <property type="component" value="Unassembled WGS sequence"/>
</dbReference>
<accession>A0A1A8VSV7</accession>